<sequence length="206" mass="23540">MYAACNICTEIFTGNLDENIHSTPCGHLFHYVCLIEWLQRSKSCPQCQAEVSETQTIKLYFRIDSDSLSLQELLNLKLKLLLQTQDIKNLNEATKKYKNQANRLRNEVEENEEKIKNHETLITSLRGENKVMKSQLKKLSDDKLKSAELVAMLEQSESPQCSDGLGGHLEVTSSTTDRATLIREVEEREPNEVQSPLKRLKTSKNT</sequence>
<evidence type="ECO:0000256" key="4">
    <source>
        <dbReference type="SAM" id="Coils"/>
    </source>
</evidence>
<evidence type="ECO:0000259" key="6">
    <source>
        <dbReference type="PROSITE" id="PS50089"/>
    </source>
</evidence>
<dbReference type="InterPro" id="IPR001841">
    <property type="entry name" value="Znf_RING"/>
</dbReference>
<feature type="region of interest" description="Disordered" evidence="5">
    <location>
        <begin position="156"/>
        <end position="206"/>
    </location>
</feature>
<dbReference type="PROSITE" id="PS50089">
    <property type="entry name" value="ZF_RING_2"/>
    <property type="match status" value="1"/>
</dbReference>
<comment type="caution">
    <text evidence="7">The sequence shown here is derived from an EMBL/GenBank/DDBJ whole genome shotgun (WGS) entry which is preliminary data.</text>
</comment>
<dbReference type="GO" id="GO:0061630">
    <property type="term" value="F:ubiquitin protein ligase activity"/>
    <property type="evidence" value="ECO:0007669"/>
    <property type="project" value="TreeGrafter"/>
</dbReference>
<dbReference type="SUPFAM" id="SSF57850">
    <property type="entry name" value="RING/U-box"/>
    <property type="match status" value="1"/>
</dbReference>
<feature type="coiled-coil region" evidence="4">
    <location>
        <begin position="87"/>
        <end position="142"/>
    </location>
</feature>
<dbReference type="SMART" id="SM00184">
    <property type="entry name" value="RING"/>
    <property type="match status" value="1"/>
</dbReference>
<keyword evidence="8" id="KW-1185">Reference proteome</keyword>
<dbReference type="GO" id="GO:0090734">
    <property type="term" value="C:site of DNA damage"/>
    <property type="evidence" value="ECO:0007669"/>
    <property type="project" value="TreeGrafter"/>
</dbReference>
<protein>
    <recommendedName>
        <fullName evidence="6">RING-type domain-containing protein</fullName>
    </recommendedName>
</protein>
<keyword evidence="4" id="KW-0175">Coiled coil</keyword>
<dbReference type="InterPro" id="IPR052639">
    <property type="entry name" value="TRAIP_ubiq-protein_ligase"/>
</dbReference>
<dbReference type="Gene3D" id="3.30.40.10">
    <property type="entry name" value="Zinc/RING finger domain, C3HC4 (zinc finger)"/>
    <property type="match status" value="1"/>
</dbReference>
<accession>A0AAN9YBN1</accession>
<dbReference type="PANTHER" id="PTHR46569:SF1">
    <property type="entry name" value="E3 UBIQUITIN-PROTEIN LIGASE RFWD3-RELATED"/>
    <property type="match status" value="1"/>
</dbReference>
<proteinExistence type="predicted"/>
<feature type="domain" description="RING-type" evidence="6">
    <location>
        <begin position="5"/>
        <end position="48"/>
    </location>
</feature>
<dbReference type="Proteomes" id="UP001367676">
    <property type="component" value="Unassembled WGS sequence"/>
</dbReference>
<dbReference type="GO" id="GO:0031297">
    <property type="term" value="P:replication fork processing"/>
    <property type="evidence" value="ECO:0007669"/>
    <property type="project" value="TreeGrafter"/>
</dbReference>
<dbReference type="Pfam" id="PF13639">
    <property type="entry name" value="zf-RING_2"/>
    <property type="match status" value="1"/>
</dbReference>
<evidence type="ECO:0000256" key="3">
    <source>
        <dbReference type="PROSITE-ProRule" id="PRU00175"/>
    </source>
</evidence>
<evidence type="ECO:0000313" key="7">
    <source>
        <dbReference type="EMBL" id="KAK7605402.1"/>
    </source>
</evidence>
<organism evidence="7 8">
    <name type="scientific">Parthenolecanium corni</name>
    <dbReference type="NCBI Taxonomy" id="536013"/>
    <lineage>
        <taxon>Eukaryota</taxon>
        <taxon>Metazoa</taxon>
        <taxon>Ecdysozoa</taxon>
        <taxon>Arthropoda</taxon>
        <taxon>Hexapoda</taxon>
        <taxon>Insecta</taxon>
        <taxon>Pterygota</taxon>
        <taxon>Neoptera</taxon>
        <taxon>Paraneoptera</taxon>
        <taxon>Hemiptera</taxon>
        <taxon>Sternorrhyncha</taxon>
        <taxon>Coccoidea</taxon>
        <taxon>Coccidae</taxon>
        <taxon>Parthenolecanium</taxon>
    </lineage>
</organism>
<dbReference type="AlphaFoldDB" id="A0AAN9YBN1"/>
<dbReference type="PANTHER" id="PTHR46569">
    <property type="entry name" value="E3 UBIQUITIN-PROTEIN LIGASE TRAIP"/>
    <property type="match status" value="1"/>
</dbReference>
<keyword evidence="1 3" id="KW-0863">Zinc-finger</keyword>
<dbReference type="GO" id="GO:0008270">
    <property type="term" value="F:zinc ion binding"/>
    <property type="evidence" value="ECO:0007669"/>
    <property type="project" value="UniProtKB-KW"/>
</dbReference>
<dbReference type="GO" id="GO:0016567">
    <property type="term" value="P:protein ubiquitination"/>
    <property type="evidence" value="ECO:0007669"/>
    <property type="project" value="TreeGrafter"/>
</dbReference>
<dbReference type="InterPro" id="IPR013083">
    <property type="entry name" value="Znf_RING/FYVE/PHD"/>
</dbReference>
<gene>
    <name evidence="7" type="ORF">V9T40_007260</name>
</gene>
<feature type="compositionally biased region" description="Basic and acidic residues" evidence="5">
    <location>
        <begin position="180"/>
        <end position="191"/>
    </location>
</feature>
<name>A0AAN9YBN1_9HEMI</name>
<evidence type="ECO:0000256" key="5">
    <source>
        <dbReference type="SAM" id="MobiDB-lite"/>
    </source>
</evidence>
<dbReference type="EMBL" id="JBBCAQ010000002">
    <property type="protein sequence ID" value="KAK7605402.1"/>
    <property type="molecule type" value="Genomic_DNA"/>
</dbReference>
<dbReference type="GO" id="GO:0005634">
    <property type="term" value="C:nucleus"/>
    <property type="evidence" value="ECO:0007669"/>
    <property type="project" value="TreeGrafter"/>
</dbReference>
<evidence type="ECO:0000256" key="1">
    <source>
        <dbReference type="ARBA" id="ARBA00022771"/>
    </source>
</evidence>
<keyword evidence="2" id="KW-0862">Zinc</keyword>
<evidence type="ECO:0000313" key="8">
    <source>
        <dbReference type="Proteomes" id="UP001367676"/>
    </source>
</evidence>
<evidence type="ECO:0000256" key="2">
    <source>
        <dbReference type="ARBA" id="ARBA00022833"/>
    </source>
</evidence>
<keyword evidence="1 3" id="KW-0479">Metal-binding</keyword>
<reference evidence="7 8" key="1">
    <citation type="submission" date="2024-03" db="EMBL/GenBank/DDBJ databases">
        <title>Adaptation during the transition from Ophiocordyceps entomopathogen to insect associate is accompanied by gene loss and intensified selection.</title>
        <authorList>
            <person name="Ward C.M."/>
            <person name="Onetto C.A."/>
            <person name="Borneman A.R."/>
        </authorList>
    </citation>
    <scope>NUCLEOTIDE SEQUENCE [LARGE SCALE GENOMIC DNA]</scope>
    <source>
        <strain evidence="7">AWRI1</strain>
        <tissue evidence="7">Single Adult Female</tissue>
    </source>
</reference>